<sequence length="196" mass="22289">MPLKAKSLFFGAYGCCGINVTKSDESLTYQYFDNLDLHSTSTERTSTQNDIFEISSDVVETDEDSDTTPWKESNLCDSHLRSMQQRRQSHSMSNVLDLNGDNISMTDWRSTYPPSRSKMNTSPWFIWIPSSKKYKYNRRRRRNQITDSIGDQILSTDSLGTSSNQELITKPSEGDATDLSDKIVETNNKCPLCAVK</sequence>
<comment type="caution">
    <text evidence="2">The sequence shown here is derived from an EMBL/GenBank/DDBJ whole genome shotgun (WGS) entry which is preliminary data.</text>
</comment>
<accession>A0A8B6FHG9</accession>
<dbReference type="EMBL" id="UYJE01006756">
    <property type="protein sequence ID" value="VDI48698.1"/>
    <property type="molecule type" value="Genomic_DNA"/>
</dbReference>
<dbReference type="Proteomes" id="UP000596742">
    <property type="component" value="Unassembled WGS sequence"/>
</dbReference>
<evidence type="ECO:0000313" key="2">
    <source>
        <dbReference type="EMBL" id="VDI48698.1"/>
    </source>
</evidence>
<keyword evidence="3" id="KW-1185">Reference proteome</keyword>
<dbReference type="OrthoDB" id="6116723at2759"/>
<evidence type="ECO:0000256" key="1">
    <source>
        <dbReference type="SAM" id="MobiDB-lite"/>
    </source>
</evidence>
<reference evidence="2" key="1">
    <citation type="submission" date="2018-11" db="EMBL/GenBank/DDBJ databases">
        <authorList>
            <person name="Alioto T."/>
            <person name="Alioto T."/>
        </authorList>
    </citation>
    <scope>NUCLEOTIDE SEQUENCE</scope>
</reference>
<feature type="region of interest" description="Disordered" evidence="1">
    <location>
        <begin position="156"/>
        <end position="175"/>
    </location>
</feature>
<organism evidence="2 3">
    <name type="scientific">Mytilus galloprovincialis</name>
    <name type="common">Mediterranean mussel</name>
    <dbReference type="NCBI Taxonomy" id="29158"/>
    <lineage>
        <taxon>Eukaryota</taxon>
        <taxon>Metazoa</taxon>
        <taxon>Spiralia</taxon>
        <taxon>Lophotrochozoa</taxon>
        <taxon>Mollusca</taxon>
        <taxon>Bivalvia</taxon>
        <taxon>Autobranchia</taxon>
        <taxon>Pteriomorphia</taxon>
        <taxon>Mytilida</taxon>
        <taxon>Mytiloidea</taxon>
        <taxon>Mytilidae</taxon>
        <taxon>Mytilinae</taxon>
        <taxon>Mytilus</taxon>
    </lineage>
</organism>
<evidence type="ECO:0000313" key="3">
    <source>
        <dbReference type="Proteomes" id="UP000596742"/>
    </source>
</evidence>
<feature type="compositionally biased region" description="Polar residues" evidence="1">
    <location>
        <begin position="156"/>
        <end position="167"/>
    </location>
</feature>
<name>A0A8B6FHG9_MYTGA</name>
<gene>
    <name evidence="2" type="ORF">MGAL_10B004374</name>
</gene>
<dbReference type="AlphaFoldDB" id="A0A8B6FHG9"/>
<proteinExistence type="predicted"/>
<protein>
    <submittedName>
        <fullName evidence="2">Uncharacterized protein</fullName>
    </submittedName>
</protein>